<evidence type="ECO:0000313" key="3">
    <source>
        <dbReference type="EMBL" id="MBB2144574.1"/>
    </source>
</evidence>
<dbReference type="SUPFAM" id="SSF101874">
    <property type="entry name" value="YceI-like"/>
    <property type="match status" value="1"/>
</dbReference>
<dbReference type="Gene3D" id="2.40.128.110">
    <property type="entry name" value="Lipid/polyisoprenoid-binding, YceI-like"/>
    <property type="match status" value="1"/>
</dbReference>
<proteinExistence type="predicted"/>
<dbReference type="InterPro" id="IPR007372">
    <property type="entry name" value="Lipid/polyisoprenoid-bd_YceI"/>
</dbReference>
<keyword evidence="1" id="KW-0732">Signal</keyword>
<dbReference type="AlphaFoldDB" id="A0A923DVA7"/>
<dbReference type="Pfam" id="PF04264">
    <property type="entry name" value="YceI"/>
    <property type="match status" value="1"/>
</dbReference>
<dbReference type="SMART" id="SM00867">
    <property type="entry name" value="YceI"/>
    <property type="match status" value="1"/>
</dbReference>
<dbReference type="PANTHER" id="PTHR34406">
    <property type="entry name" value="PROTEIN YCEI"/>
    <property type="match status" value="1"/>
</dbReference>
<gene>
    <name evidence="3" type="ORF">GM921_03700</name>
</gene>
<reference evidence="3" key="1">
    <citation type="submission" date="2019-11" db="EMBL/GenBank/DDBJ databases">
        <title>Description of Pedobacter sp. LMG 31464T.</title>
        <authorList>
            <person name="Carlier A."/>
            <person name="Qi S."/>
            <person name="Vandamme P."/>
        </authorList>
    </citation>
    <scope>NUCLEOTIDE SEQUENCE</scope>
    <source>
        <strain evidence="3">LMG 31464</strain>
    </source>
</reference>
<feature type="domain" description="Lipid/polyisoprenoid-binding YceI-like" evidence="2">
    <location>
        <begin position="45"/>
        <end position="212"/>
    </location>
</feature>
<keyword evidence="4" id="KW-1185">Reference proteome</keyword>
<feature type="chain" id="PRO_5038083492" evidence="1">
    <location>
        <begin position="23"/>
        <end position="213"/>
    </location>
</feature>
<dbReference type="Proteomes" id="UP000601055">
    <property type="component" value="Unassembled WGS sequence"/>
</dbReference>
<dbReference type="RefSeq" id="WP_182921261.1">
    <property type="nucleotide sequence ID" value="NZ_WNXD01000001.1"/>
</dbReference>
<dbReference type="PROSITE" id="PS51257">
    <property type="entry name" value="PROKAR_LIPOPROTEIN"/>
    <property type="match status" value="1"/>
</dbReference>
<accession>A0A923DVA7</accession>
<protein>
    <submittedName>
        <fullName evidence="3">YceI family protein</fullName>
    </submittedName>
</protein>
<sequence length="213" mass="23731">MNNKLLISFLLLSTSLFFSCHGPVKEEKNNASANPITLHVGDEKYVTIDTKQSVATWKGANSFGSHTGYVYISKGELKLENNQLVSGTAEIDMNTLEDEKYGRNNGLIKHLKSPDFFDVKNFPTATIELTKVAIVNGENIKITGNLTIKGITRPVTFPAKITFKDGDVNINSKLIIDRTDWGIRYKSKKFLENLADQTISDSIEFDIKVVAKK</sequence>
<dbReference type="EMBL" id="WNXD01000001">
    <property type="protein sequence ID" value="MBB2144574.1"/>
    <property type="molecule type" value="Genomic_DNA"/>
</dbReference>
<evidence type="ECO:0000313" key="4">
    <source>
        <dbReference type="Proteomes" id="UP000601055"/>
    </source>
</evidence>
<dbReference type="InterPro" id="IPR036761">
    <property type="entry name" value="TTHA0802/YceI-like_sf"/>
</dbReference>
<organism evidence="3 4">
    <name type="scientific">Pedobacter planticolens</name>
    <dbReference type="NCBI Taxonomy" id="2679964"/>
    <lineage>
        <taxon>Bacteria</taxon>
        <taxon>Pseudomonadati</taxon>
        <taxon>Bacteroidota</taxon>
        <taxon>Sphingobacteriia</taxon>
        <taxon>Sphingobacteriales</taxon>
        <taxon>Sphingobacteriaceae</taxon>
        <taxon>Pedobacter</taxon>
    </lineage>
</organism>
<dbReference type="PANTHER" id="PTHR34406:SF1">
    <property type="entry name" value="PROTEIN YCEI"/>
    <property type="match status" value="1"/>
</dbReference>
<feature type="signal peptide" evidence="1">
    <location>
        <begin position="1"/>
        <end position="22"/>
    </location>
</feature>
<evidence type="ECO:0000256" key="1">
    <source>
        <dbReference type="SAM" id="SignalP"/>
    </source>
</evidence>
<comment type="caution">
    <text evidence="3">The sequence shown here is derived from an EMBL/GenBank/DDBJ whole genome shotgun (WGS) entry which is preliminary data.</text>
</comment>
<name>A0A923DVA7_9SPHI</name>
<evidence type="ECO:0000259" key="2">
    <source>
        <dbReference type="SMART" id="SM00867"/>
    </source>
</evidence>